<dbReference type="EMBL" id="CYZX01000006">
    <property type="protein sequence ID" value="CUO19014.1"/>
    <property type="molecule type" value="Genomic_DNA"/>
</dbReference>
<gene>
    <name evidence="2" type="ORF">ERS852471_01103</name>
</gene>
<dbReference type="InterPro" id="IPR032710">
    <property type="entry name" value="NTF2-like_dom_sf"/>
</dbReference>
<dbReference type="RefSeq" id="WP_055264623.1">
    <property type="nucleotide sequence ID" value="NZ_CABIXQ010000006.1"/>
</dbReference>
<dbReference type="Gene3D" id="3.10.450.50">
    <property type="match status" value="1"/>
</dbReference>
<dbReference type="Pfam" id="PF14534">
    <property type="entry name" value="DUF4440"/>
    <property type="match status" value="1"/>
</dbReference>
<evidence type="ECO:0000259" key="1">
    <source>
        <dbReference type="Pfam" id="PF14534"/>
    </source>
</evidence>
<sequence length="142" mass="17147">MRKEEIQKEILFKISQYAKSVDETDLNLASKVWMDSDESTFIHPRGHEHGFEQIKENFYIKTMRNNFSKRNLNIFDVNMQIFKDTVIAEFYWHFVAQFKNTKESHETKGRETQVYIKTEDNKWRLFHVHYSNMPVTGEKEGF</sequence>
<dbReference type="SUPFAM" id="SSF54427">
    <property type="entry name" value="NTF2-like"/>
    <property type="match status" value="1"/>
</dbReference>
<evidence type="ECO:0000313" key="3">
    <source>
        <dbReference type="Proteomes" id="UP000095594"/>
    </source>
</evidence>
<feature type="domain" description="DUF4440" evidence="1">
    <location>
        <begin position="15"/>
        <end position="125"/>
    </location>
</feature>
<dbReference type="OrthoDB" id="8432779at2"/>
<evidence type="ECO:0000313" key="2">
    <source>
        <dbReference type="EMBL" id="CUO19014.1"/>
    </source>
</evidence>
<dbReference type="AlphaFoldDB" id="A0A174D0E8"/>
<dbReference type="InterPro" id="IPR027843">
    <property type="entry name" value="DUF4440"/>
</dbReference>
<organism evidence="2 3">
    <name type="scientific">Clostridium disporicum</name>
    <dbReference type="NCBI Taxonomy" id="84024"/>
    <lineage>
        <taxon>Bacteria</taxon>
        <taxon>Bacillati</taxon>
        <taxon>Bacillota</taxon>
        <taxon>Clostridia</taxon>
        <taxon>Eubacteriales</taxon>
        <taxon>Clostridiaceae</taxon>
        <taxon>Clostridium</taxon>
    </lineage>
</organism>
<name>A0A174D0E8_9CLOT</name>
<reference evidence="2 3" key="1">
    <citation type="submission" date="2015-09" db="EMBL/GenBank/DDBJ databases">
        <authorList>
            <consortium name="Pathogen Informatics"/>
        </authorList>
    </citation>
    <scope>NUCLEOTIDE SEQUENCE [LARGE SCALE GENOMIC DNA]</scope>
    <source>
        <strain evidence="2 3">2789STDY5834856</strain>
    </source>
</reference>
<proteinExistence type="predicted"/>
<accession>A0A174D0E8</accession>
<protein>
    <recommendedName>
        <fullName evidence="1">DUF4440 domain-containing protein</fullName>
    </recommendedName>
</protein>
<dbReference type="Proteomes" id="UP000095594">
    <property type="component" value="Unassembled WGS sequence"/>
</dbReference>